<dbReference type="SUPFAM" id="SSF46894">
    <property type="entry name" value="C-terminal effector domain of the bipartite response regulators"/>
    <property type="match status" value="1"/>
</dbReference>
<dbReference type="InterPro" id="IPR036388">
    <property type="entry name" value="WH-like_DNA-bd_sf"/>
</dbReference>
<dbReference type="RefSeq" id="WP_090676006.1">
    <property type="nucleotide sequence ID" value="NZ_FNIT01000009.1"/>
</dbReference>
<dbReference type="GO" id="GO:0003677">
    <property type="term" value="F:DNA binding"/>
    <property type="evidence" value="ECO:0007669"/>
    <property type="project" value="UniProtKB-KW"/>
</dbReference>
<dbReference type="GO" id="GO:0006355">
    <property type="term" value="P:regulation of DNA-templated transcription"/>
    <property type="evidence" value="ECO:0007669"/>
    <property type="project" value="InterPro"/>
</dbReference>
<dbReference type="InterPro" id="IPR016032">
    <property type="entry name" value="Sig_transdc_resp-reg_C-effctor"/>
</dbReference>
<evidence type="ECO:0000259" key="1">
    <source>
        <dbReference type="SMART" id="SM00421"/>
    </source>
</evidence>
<name>A0A1H0LA50_9HYPH</name>
<protein>
    <submittedName>
        <fullName evidence="2">DNA-binding transcriptional regulator, CsgD family</fullName>
    </submittedName>
</protein>
<keyword evidence="2" id="KW-0238">DNA-binding</keyword>
<feature type="domain" description="HTH luxR-type" evidence="1">
    <location>
        <begin position="318"/>
        <end position="375"/>
    </location>
</feature>
<dbReference type="Gene3D" id="1.10.10.10">
    <property type="entry name" value="Winged helix-like DNA-binding domain superfamily/Winged helix DNA-binding domain"/>
    <property type="match status" value="1"/>
</dbReference>
<sequence>MEHGKLGRDLDDALELIAEAALRDDLWDKVPNALARLFRAKTVSLYFQDARQRSGRLERVETAVTDGYDSSTIDSYASHYYALNPYHRRPELAVPNQIVTDDWLPSDLSGEEREYMEDWVRPQGVRHVMGQILNQRAAGALFLVTWRGSDVGRFSEGEKQLFNRVSRATDRAIQVAERLHTAETAFSAAAAQLGMQGVGVIVLAADGRVTDCNAAADACLADRDGLVLRGGRLEALVPADQSVFQRFVDGLLKQDPVLSADRTEIALRRAPGRPSLHVEGLRVGAHRARFGPNRHGSAILLLHLPVLSPRDPARLRQAWGLTAAEARLALLLLEPLSLPEAAQRLGITRETARSHLKALFAKTGTHGQTELALRLMSEFP</sequence>
<dbReference type="EMBL" id="FNIT01000009">
    <property type="protein sequence ID" value="SDO64861.1"/>
    <property type="molecule type" value="Genomic_DNA"/>
</dbReference>
<accession>A0A1H0LA50</accession>
<dbReference type="Proteomes" id="UP000198793">
    <property type="component" value="Unassembled WGS sequence"/>
</dbReference>
<gene>
    <name evidence="2" type="ORF">SAMN05192530_10999</name>
</gene>
<dbReference type="STRING" id="1166073.SAMN05192530_10999"/>
<keyword evidence="3" id="KW-1185">Reference proteome</keyword>
<evidence type="ECO:0000313" key="2">
    <source>
        <dbReference type="EMBL" id="SDO64861.1"/>
    </source>
</evidence>
<dbReference type="InterPro" id="IPR000792">
    <property type="entry name" value="Tscrpt_reg_LuxR_C"/>
</dbReference>
<evidence type="ECO:0000313" key="3">
    <source>
        <dbReference type="Proteomes" id="UP000198793"/>
    </source>
</evidence>
<proteinExistence type="predicted"/>
<dbReference type="AlphaFoldDB" id="A0A1H0LA50"/>
<organism evidence="2 3">
    <name type="scientific">Aureimonas jatrophae</name>
    <dbReference type="NCBI Taxonomy" id="1166073"/>
    <lineage>
        <taxon>Bacteria</taxon>
        <taxon>Pseudomonadati</taxon>
        <taxon>Pseudomonadota</taxon>
        <taxon>Alphaproteobacteria</taxon>
        <taxon>Hyphomicrobiales</taxon>
        <taxon>Aurantimonadaceae</taxon>
        <taxon>Aureimonas</taxon>
    </lineage>
</organism>
<dbReference type="SMART" id="SM00421">
    <property type="entry name" value="HTH_LUXR"/>
    <property type="match status" value="1"/>
</dbReference>
<dbReference type="OrthoDB" id="7906740at2"/>
<reference evidence="2 3" key="1">
    <citation type="submission" date="2016-10" db="EMBL/GenBank/DDBJ databases">
        <authorList>
            <person name="de Groot N.N."/>
        </authorList>
    </citation>
    <scope>NUCLEOTIDE SEQUENCE [LARGE SCALE GENOMIC DNA]</scope>
    <source>
        <strain evidence="3">L7-484,KACC 16230,DSM 25025</strain>
    </source>
</reference>